<dbReference type="AlphaFoldDB" id="A0A4U1BG68"/>
<name>A0A4U1BG68_9GAMM</name>
<keyword evidence="2" id="KW-1185">Reference proteome</keyword>
<dbReference type="Proteomes" id="UP000305674">
    <property type="component" value="Unassembled WGS sequence"/>
</dbReference>
<sequence length="91" mass="9921">MLIDDDTFSQCWNCCSKRQPDADAAGPLPLCQSCDTSLVLYGDTSIDPLTLVSGQPYSIEPFKLFACPTCGRVEGYLTRSALDQLQSRQPG</sequence>
<dbReference type="RefSeq" id="WP_136851588.1">
    <property type="nucleotide sequence ID" value="NZ_SWCI01000002.1"/>
</dbReference>
<comment type="caution">
    <text evidence="1">The sequence shown here is derived from an EMBL/GenBank/DDBJ whole genome shotgun (WGS) entry which is preliminary data.</text>
</comment>
<evidence type="ECO:0000313" key="2">
    <source>
        <dbReference type="Proteomes" id="UP000305674"/>
    </source>
</evidence>
<gene>
    <name evidence="1" type="ORF">FCL40_03935</name>
</gene>
<reference evidence="1 2" key="1">
    <citation type="submission" date="2019-04" db="EMBL/GenBank/DDBJ databases">
        <authorList>
            <person name="Hwang J.C."/>
        </authorList>
    </citation>
    <scope>NUCLEOTIDE SEQUENCE [LARGE SCALE GENOMIC DNA]</scope>
    <source>
        <strain evidence="1 2">IMCC35001</strain>
    </source>
</reference>
<evidence type="ECO:0000313" key="1">
    <source>
        <dbReference type="EMBL" id="TKB50318.1"/>
    </source>
</evidence>
<dbReference type="OrthoDB" id="6293663at2"/>
<organism evidence="1 2">
    <name type="scientific">Ferrimonas sediminicola</name>
    <dbReference type="NCBI Taxonomy" id="2569538"/>
    <lineage>
        <taxon>Bacteria</taxon>
        <taxon>Pseudomonadati</taxon>
        <taxon>Pseudomonadota</taxon>
        <taxon>Gammaproteobacteria</taxon>
        <taxon>Alteromonadales</taxon>
        <taxon>Ferrimonadaceae</taxon>
        <taxon>Ferrimonas</taxon>
    </lineage>
</organism>
<protein>
    <submittedName>
        <fullName evidence="1">Uncharacterized protein</fullName>
    </submittedName>
</protein>
<dbReference type="EMBL" id="SWCI01000002">
    <property type="protein sequence ID" value="TKB50318.1"/>
    <property type="molecule type" value="Genomic_DNA"/>
</dbReference>
<proteinExistence type="predicted"/>
<accession>A0A4U1BG68</accession>